<reference evidence="4" key="1">
    <citation type="submission" date="2020-10" db="EMBL/GenBank/DDBJ databases">
        <authorList>
            <person name="Han B."/>
            <person name="Lu T."/>
            <person name="Zhao Q."/>
            <person name="Huang X."/>
            <person name="Zhao Y."/>
        </authorList>
    </citation>
    <scope>NUCLEOTIDE SEQUENCE</scope>
</reference>
<evidence type="ECO:0000259" key="3">
    <source>
        <dbReference type="Pfam" id="PF04783"/>
    </source>
</evidence>
<dbReference type="Pfam" id="PF04783">
    <property type="entry name" value="DUF630"/>
    <property type="match status" value="1"/>
</dbReference>
<organism evidence="4 5">
    <name type="scientific">Miscanthus lutarioriparius</name>
    <dbReference type="NCBI Taxonomy" id="422564"/>
    <lineage>
        <taxon>Eukaryota</taxon>
        <taxon>Viridiplantae</taxon>
        <taxon>Streptophyta</taxon>
        <taxon>Embryophyta</taxon>
        <taxon>Tracheophyta</taxon>
        <taxon>Spermatophyta</taxon>
        <taxon>Magnoliopsida</taxon>
        <taxon>Liliopsida</taxon>
        <taxon>Poales</taxon>
        <taxon>Poaceae</taxon>
        <taxon>PACMAD clade</taxon>
        <taxon>Panicoideae</taxon>
        <taxon>Andropogonodae</taxon>
        <taxon>Andropogoneae</taxon>
        <taxon>Saccharinae</taxon>
        <taxon>Miscanthus</taxon>
    </lineage>
</organism>
<evidence type="ECO:0000256" key="1">
    <source>
        <dbReference type="SAM" id="MobiDB-lite"/>
    </source>
</evidence>
<dbReference type="OrthoDB" id="694308at2759"/>
<feature type="domain" description="DUF632" evidence="2">
    <location>
        <begin position="231"/>
        <end position="317"/>
    </location>
</feature>
<feature type="compositionally biased region" description="Polar residues" evidence="1">
    <location>
        <begin position="167"/>
        <end position="183"/>
    </location>
</feature>
<feature type="domain" description="DUF630" evidence="3">
    <location>
        <begin position="1"/>
        <end position="59"/>
    </location>
</feature>
<proteinExistence type="predicted"/>
<evidence type="ECO:0000313" key="5">
    <source>
        <dbReference type="Proteomes" id="UP000604825"/>
    </source>
</evidence>
<dbReference type="EMBL" id="CAJGYO010000003">
    <property type="protein sequence ID" value="CAD6216569.1"/>
    <property type="molecule type" value="Genomic_DNA"/>
</dbReference>
<feature type="region of interest" description="Disordered" evidence="1">
    <location>
        <begin position="167"/>
        <end position="186"/>
    </location>
</feature>
<keyword evidence="5" id="KW-1185">Reference proteome</keyword>
<dbReference type="Pfam" id="PF04782">
    <property type="entry name" value="DUF632"/>
    <property type="match status" value="2"/>
</dbReference>
<gene>
    <name evidence="4" type="ORF">NCGR_LOCUS10752</name>
</gene>
<dbReference type="PANTHER" id="PTHR21450:SF30">
    <property type="entry name" value="OS07G0686500 PROTEIN"/>
    <property type="match status" value="1"/>
</dbReference>
<dbReference type="InterPro" id="IPR006868">
    <property type="entry name" value="DUF630"/>
</dbReference>
<name>A0A811N1P1_9POAL</name>
<evidence type="ECO:0000313" key="4">
    <source>
        <dbReference type="EMBL" id="CAD6216569.1"/>
    </source>
</evidence>
<dbReference type="PANTHER" id="PTHR21450">
    <property type="entry name" value="PROTEIN ALTERED PHOSPHATE STARVATION RESPONSE 1"/>
    <property type="match status" value="1"/>
</dbReference>
<evidence type="ECO:0000259" key="2">
    <source>
        <dbReference type="Pfam" id="PF04782"/>
    </source>
</evidence>
<evidence type="ECO:0008006" key="6">
    <source>
        <dbReference type="Google" id="ProtNLM"/>
    </source>
</evidence>
<protein>
    <recommendedName>
        <fullName evidence="6">DUF632 domain-containing protein</fullName>
    </recommendedName>
</protein>
<feature type="domain" description="DUF632" evidence="2">
    <location>
        <begin position="346"/>
        <end position="480"/>
    </location>
</feature>
<sequence length="544" mass="61778">MGVAPSKFEDDKVLVLCQERKHFVREALDGRCAFAASHRAYILSLRETASLLRKCFEPEVLKESIPNVSPPLLPVNHMSAGRNSMTAPAKVTAQSSFPAAREVSQNFENADGLRSLREEGISEHSEGDDDFAELEDNFDNPSTETRVPVFKNWNDVLVDNTHSPAQHASENIASQSTNSCSDNSKNKRTVIGMSKKPSTNLGNVHMDQSQQEVFWQHCFPAAERMSLFLNASSAICRRYDERCKKLRHQESRGGNQIDIDFTRASVKDLHSRVLVAVHKIGFISKKIQDVRDKYLQPQLDELIGWYVSVCIIVYRCMQKHAVPVHYNMTYRCVSRHNKRISSPCSFTRMWGTMLECHQCQCAIVKLASRSCGLKISFQSESQHQAGFLLSVELRKLCSNFQNWMASQKAYLCSLNMWLHKCMKPLMRRKVSRIRNAVDASLTETAIAPIFTTYEMWIKLLDDLPTTDLEEAIEGLIADISRSIPHKEKVPNDEAGGASHGPTDLHPSLLRFIEKLKAFSETSVEKYIDLQENVRAAKERIWIRK</sequence>
<accession>A0A811N1P1</accession>
<dbReference type="AlphaFoldDB" id="A0A811N1P1"/>
<comment type="caution">
    <text evidence="4">The sequence shown here is derived from an EMBL/GenBank/DDBJ whole genome shotgun (WGS) entry which is preliminary data.</text>
</comment>
<dbReference type="InterPro" id="IPR006867">
    <property type="entry name" value="DUF632"/>
</dbReference>
<dbReference type="Proteomes" id="UP000604825">
    <property type="component" value="Unassembled WGS sequence"/>
</dbReference>